<feature type="coiled-coil region" evidence="1">
    <location>
        <begin position="187"/>
        <end position="214"/>
    </location>
</feature>
<evidence type="ECO:0000313" key="5">
    <source>
        <dbReference type="Proteomes" id="UP000315540"/>
    </source>
</evidence>
<dbReference type="RefSeq" id="WP_140597754.1">
    <property type="nucleotide sequence ID" value="NZ_VFWZ01000011.1"/>
</dbReference>
<dbReference type="Proteomes" id="UP000315540">
    <property type="component" value="Unassembled WGS sequence"/>
</dbReference>
<keyword evidence="5" id="KW-1185">Reference proteome</keyword>
<accession>A0A504ISR3</accession>
<keyword evidence="2" id="KW-0812">Transmembrane</keyword>
<sequence>MKTIGLTSISKISLVAIFMMISCSNHRQSSEPLSEDIILEESTEKALLNTIEVEETPSTGNDDAITSQQLKIIKNADCKIKVTNVKETTRLAKALASRYKGYISQEKYTNTNYTKENFFTIRVPRDHFDTVLDSITDTADFIDYKNISTLDVTEEYVDVTSRLKTKFEVKERYESILRNRAKTVKDILLAEDKLGDLQEEIESSQGRLKYLSNKVAYSTIQMNVYETVIPEEEPESYTPNFLDKATKGLKFGWSIIENLTLSLFYIWPLILLGIMIFIYFKWIRK</sequence>
<protein>
    <submittedName>
        <fullName evidence="4">DUF4349 domain-containing protein</fullName>
    </submittedName>
</protein>
<evidence type="ECO:0000256" key="1">
    <source>
        <dbReference type="SAM" id="Coils"/>
    </source>
</evidence>
<keyword evidence="1" id="KW-0175">Coiled coil</keyword>
<feature type="transmembrane region" description="Helical" evidence="2">
    <location>
        <begin position="259"/>
        <end position="280"/>
    </location>
</feature>
<evidence type="ECO:0000256" key="2">
    <source>
        <dbReference type="SAM" id="Phobius"/>
    </source>
</evidence>
<dbReference type="EMBL" id="VFWZ01000011">
    <property type="protein sequence ID" value="TPN81386.1"/>
    <property type="molecule type" value="Genomic_DNA"/>
</dbReference>
<dbReference type="Pfam" id="PF14257">
    <property type="entry name" value="DUF4349"/>
    <property type="match status" value="1"/>
</dbReference>
<dbReference type="OrthoDB" id="5381491at2"/>
<evidence type="ECO:0000313" key="4">
    <source>
        <dbReference type="EMBL" id="TPN81386.1"/>
    </source>
</evidence>
<proteinExistence type="predicted"/>
<reference evidence="4 5" key="1">
    <citation type="submission" date="2019-06" db="EMBL/GenBank/DDBJ databases">
        <authorList>
            <person name="Meng X."/>
        </authorList>
    </citation>
    <scope>NUCLEOTIDE SEQUENCE [LARGE SCALE GENOMIC DNA]</scope>
    <source>
        <strain evidence="4 5">M625</strain>
    </source>
</reference>
<feature type="domain" description="DUF4349" evidence="3">
    <location>
        <begin position="71"/>
        <end position="277"/>
    </location>
</feature>
<comment type="caution">
    <text evidence="4">The sequence shown here is derived from an EMBL/GenBank/DDBJ whole genome shotgun (WGS) entry which is preliminary data.</text>
</comment>
<dbReference type="InterPro" id="IPR025645">
    <property type="entry name" value="DUF4349"/>
</dbReference>
<dbReference type="AlphaFoldDB" id="A0A504ISR3"/>
<keyword evidence="2" id="KW-1133">Transmembrane helix</keyword>
<dbReference type="PROSITE" id="PS51257">
    <property type="entry name" value="PROKAR_LIPOPROTEIN"/>
    <property type="match status" value="1"/>
</dbReference>
<organism evidence="4 5">
    <name type="scientific">Aquimarina algicola</name>
    <dbReference type="NCBI Taxonomy" id="2589995"/>
    <lineage>
        <taxon>Bacteria</taxon>
        <taxon>Pseudomonadati</taxon>
        <taxon>Bacteroidota</taxon>
        <taxon>Flavobacteriia</taxon>
        <taxon>Flavobacteriales</taxon>
        <taxon>Flavobacteriaceae</taxon>
        <taxon>Aquimarina</taxon>
    </lineage>
</organism>
<keyword evidence="2" id="KW-0472">Membrane</keyword>
<evidence type="ECO:0000259" key="3">
    <source>
        <dbReference type="Pfam" id="PF14257"/>
    </source>
</evidence>
<name>A0A504ISR3_9FLAO</name>
<gene>
    <name evidence="4" type="ORF">FHK87_25715</name>
</gene>